<accession>A0A8S9QM69</accession>
<dbReference type="Proteomes" id="UP000712600">
    <property type="component" value="Unassembled WGS sequence"/>
</dbReference>
<protein>
    <submittedName>
        <fullName evidence="1">Uncharacterized protein</fullName>
    </submittedName>
</protein>
<dbReference type="EMBL" id="QGKX02000996">
    <property type="protein sequence ID" value="KAF3552837.1"/>
    <property type="molecule type" value="Genomic_DNA"/>
</dbReference>
<evidence type="ECO:0000313" key="2">
    <source>
        <dbReference type="Proteomes" id="UP000712600"/>
    </source>
</evidence>
<dbReference type="AlphaFoldDB" id="A0A8S9QM69"/>
<organism evidence="1 2">
    <name type="scientific">Brassica cretica</name>
    <name type="common">Mustard</name>
    <dbReference type="NCBI Taxonomy" id="69181"/>
    <lineage>
        <taxon>Eukaryota</taxon>
        <taxon>Viridiplantae</taxon>
        <taxon>Streptophyta</taxon>
        <taxon>Embryophyta</taxon>
        <taxon>Tracheophyta</taxon>
        <taxon>Spermatophyta</taxon>
        <taxon>Magnoliopsida</taxon>
        <taxon>eudicotyledons</taxon>
        <taxon>Gunneridae</taxon>
        <taxon>Pentapetalae</taxon>
        <taxon>rosids</taxon>
        <taxon>malvids</taxon>
        <taxon>Brassicales</taxon>
        <taxon>Brassicaceae</taxon>
        <taxon>Brassiceae</taxon>
        <taxon>Brassica</taxon>
    </lineage>
</organism>
<evidence type="ECO:0000313" key="1">
    <source>
        <dbReference type="EMBL" id="KAF3552837.1"/>
    </source>
</evidence>
<name>A0A8S9QM69_BRACR</name>
<reference evidence="1" key="1">
    <citation type="submission" date="2019-12" db="EMBL/GenBank/DDBJ databases">
        <title>Genome sequencing and annotation of Brassica cretica.</title>
        <authorList>
            <person name="Studholme D.J."/>
            <person name="Sarris P."/>
        </authorList>
    </citation>
    <scope>NUCLEOTIDE SEQUENCE</scope>
    <source>
        <strain evidence="1">PFS-109/04</strain>
        <tissue evidence="1">Leaf</tissue>
    </source>
</reference>
<sequence length="230" mass="25160">MEFDSRRLGDPVVEFTFLVPQVFPYIRFGMGSNYFVDLVARYLFRPARCNLSFVGACPAAGVVATFWLRVSSINDETIPRSSVTSFRVWARGVRDIGLADLGRVSSSAACLSPGRFQIRAPVQSGIEVRSGTEVRSGGEDRSWLDGRSWLVVPIGGIRCVWIVPTVPLVPFGPAGKVLVLESDPIGSMSLTLDGMVPMVWLGSIVAPRKLRSVPQKRCFSFIFATIGAKM</sequence>
<proteinExistence type="predicted"/>
<comment type="caution">
    <text evidence="1">The sequence shown here is derived from an EMBL/GenBank/DDBJ whole genome shotgun (WGS) entry which is preliminary data.</text>
</comment>
<gene>
    <name evidence="1" type="ORF">F2Q69_00016338</name>
</gene>